<accession>A0ABT2C5I1</accession>
<dbReference type="Proteomes" id="UP001165263">
    <property type="component" value="Unassembled WGS sequence"/>
</dbReference>
<keyword evidence="1" id="KW-1133">Transmembrane helix</keyword>
<keyword evidence="1" id="KW-0472">Membrane</keyword>
<gene>
    <name evidence="2" type="ORF">NX786_25245</name>
</gene>
<reference evidence="2" key="1">
    <citation type="submission" date="2022-08" db="EMBL/GenBank/DDBJ databases">
        <title>Reclassification of Massilia species as members of the genera Telluria, Duganella, Pseudoduganella, Mokoshia gen. nov. and Zemynaea gen. nov. using orthogonal and non-orthogonal genome-based approaches.</title>
        <authorList>
            <person name="Bowman J.P."/>
        </authorList>
    </citation>
    <scope>NUCLEOTIDE SEQUENCE</scope>
    <source>
        <strain evidence="2">LMG 11547</strain>
    </source>
</reference>
<sequence length="475" mass="51619">MATESKTGNDDLTVQEHCIDLPGESVQCWIGGGTDKLKVILRKHRDVIFDIRLSNGGIYTVESTESDFYVPRDKKLIHAPQHAKVTFKDGERFHIWLSRGFRGSLILKSTDRVIYKVTPSEWDKQEYSGEPKEKPAPIIIAIAPGATTPAPLQKTKTQSTHNILTKSVASKSISTPPIAAPMHSPDLSCPVVCVIDGKVEGMPAHIAEHFKKGGDHSGFSDIDPNHIATRNWLWGQGAGTGAYIKDNWDWLRASLDSRTSRGFKLVKAQVHYVGGKVRFYFSGYSNSNIAFGRGGFGPSHDRIMTIFAGAGKTTSTFGSTLKGVAGSFENTALVSFIFGTATAIAEWKEDAQKDGYDLAAGLITTTIKTILAAAVTTLVVAIIVWLVMIALGAAIPVIAVGAITIGVGFVANYLIESADKLAGRVLSHDQSNSDGTASIVAHWMRETGNSAIQMVHQNWNYLMHKMVNDYQEIVF</sequence>
<name>A0ABT2C5I1_9BURK</name>
<evidence type="ECO:0000256" key="1">
    <source>
        <dbReference type="SAM" id="Phobius"/>
    </source>
</evidence>
<evidence type="ECO:0000313" key="3">
    <source>
        <dbReference type="Proteomes" id="UP001165263"/>
    </source>
</evidence>
<keyword evidence="1" id="KW-0812">Transmembrane</keyword>
<dbReference type="RefSeq" id="WP_259451663.1">
    <property type="nucleotide sequence ID" value="NZ_CP119520.1"/>
</dbReference>
<dbReference type="EMBL" id="JANUHC010000010">
    <property type="protein sequence ID" value="MCS0632645.1"/>
    <property type="molecule type" value="Genomic_DNA"/>
</dbReference>
<keyword evidence="3" id="KW-1185">Reference proteome</keyword>
<organism evidence="2 3">
    <name type="scientific">Telluria mixta</name>
    <dbReference type="NCBI Taxonomy" id="34071"/>
    <lineage>
        <taxon>Bacteria</taxon>
        <taxon>Pseudomonadati</taxon>
        <taxon>Pseudomonadota</taxon>
        <taxon>Betaproteobacteria</taxon>
        <taxon>Burkholderiales</taxon>
        <taxon>Oxalobacteraceae</taxon>
        <taxon>Telluria group</taxon>
        <taxon>Telluria</taxon>
    </lineage>
</organism>
<evidence type="ECO:0000313" key="2">
    <source>
        <dbReference type="EMBL" id="MCS0632645.1"/>
    </source>
</evidence>
<protein>
    <submittedName>
        <fullName evidence="2">Uncharacterized protein</fullName>
    </submittedName>
</protein>
<comment type="caution">
    <text evidence="2">The sequence shown here is derived from an EMBL/GenBank/DDBJ whole genome shotgun (WGS) entry which is preliminary data.</text>
</comment>
<proteinExistence type="predicted"/>
<feature type="transmembrane region" description="Helical" evidence="1">
    <location>
        <begin position="370"/>
        <end position="391"/>
    </location>
</feature>
<feature type="transmembrane region" description="Helical" evidence="1">
    <location>
        <begin position="397"/>
        <end position="415"/>
    </location>
</feature>